<dbReference type="Proteomes" id="UP000799779">
    <property type="component" value="Unassembled WGS sequence"/>
</dbReference>
<dbReference type="AlphaFoldDB" id="A0A6A5WL86"/>
<accession>A0A6A5WL86</accession>
<feature type="compositionally biased region" description="Low complexity" evidence="1">
    <location>
        <begin position="1"/>
        <end position="11"/>
    </location>
</feature>
<dbReference type="OrthoDB" id="4188135at2759"/>
<name>A0A6A5WL86_9PLEO</name>
<feature type="region of interest" description="Disordered" evidence="1">
    <location>
        <begin position="1"/>
        <end position="36"/>
    </location>
</feature>
<protein>
    <submittedName>
        <fullName evidence="2">Uncharacterized protein</fullName>
    </submittedName>
</protein>
<keyword evidence="3" id="KW-1185">Reference proteome</keyword>
<reference evidence="2" key="1">
    <citation type="journal article" date="2020" name="Stud. Mycol.">
        <title>101 Dothideomycetes genomes: a test case for predicting lifestyles and emergence of pathogens.</title>
        <authorList>
            <person name="Haridas S."/>
            <person name="Albert R."/>
            <person name="Binder M."/>
            <person name="Bloem J."/>
            <person name="Labutti K."/>
            <person name="Salamov A."/>
            <person name="Andreopoulos B."/>
            <person name="Baker S."/>
            <person name="Barry K."/>
            <person name="Bills G."/>
            <person name="Bluhm B."/>
            <person name="Cannon C."/>
            <person name="Castanera R."/>
            <person name="Culley D."/>
            <person name="Daum C."/>
            <person name="Ezra D."/>
            <person name="Gonzalez J."/>
            <person name="Henrissat B."/>
            <person name="Kuo A."/>
            <person name="Liang C."/>
            <person name="Lipzen A."/>
            <person name="Lutzoni F."/>
            <person name="Magnuson J."/>
            <person name="Mondo S."/>
            <person name="Nolan M."/>
            <person name="Ohm R."/>
            <person name="Pangilinan J."/>
            <person name="Park H.-J."/>
            <person name="Ramirez L."/>
            <person name="Alfaro M."/>
            <person name="Sun H."/>
            <person name="Tritt A."/>
            <person name="Yoshinaga Y."/>
            <person name="Zwiers L.-H."/>
            <person name="Turgeon B."/>
            <person name="Goodwin S."/>
            <person name="Spatafora J."/>
            <person name="Crous P."/>
            <person name="Grigoriev I."/>
        </authorList>
    </citation>
    <scope>NUCLEOTIDE SEQUENCE</scope>
    <source>
        <strain evidence="2">CBS 123094</strain>
    </source>
</reference>
<proteinExistence type="predicted"/>
<sequence>MLSPPLLLPSSQKRQHQHVEPRPSPPRKRTRVESSSTAFWDGLSTTWVTRRALEDLDRRNLSSDTSKPFPRSLCHGWSLRARVQVREGLGEEETGGGYWEGECGCCENGGGGSGC</sequence>
<gene>
    <name evidence="2" type="ORF">P154DRAFT_157886</name>
</gene>
<evidence type="ECO:0000313" key="2">
    <source>
        <dbReference type="EMBL" id="KAF2001684.1"/>
    </source>
</evidence>
<evidence type="ECO:0000313" key="3">
    <source>
        <dbReference type="Proteomes" id="UP000799779"/>
    </source>
</evidence>
<dbReference type="EMBL" id="ML977581">
    <property type="protein sequence ID" value="KAF2001684.1"/>
    <property type="molecule type" value="Genomic_DNA"/>
</dbReference>
<evidence type="ECO:0000256" key="1">
    <source>
        <dbReference type="SAM" id="MobiDB-lite"/>
    </source>
</evidence>
<organism evidence="2 3">
    <name type="scientific">Amniculicola lignicola CBS 123094</name>
    <dbReference type="NCBI Taxonomy" id="1392246"/>
    <lineage>
        <taxon>Eukaryota</taxon>
        <taxon>Fungi</taxon>
        <taxon>Dikarya</taxon>
        <taxon>Ascomycota</taxon>
        <taxon>Pezizomycotina</taxon>
        <taxon>Dothideomycetes</taxon>
        <taxon>Pleosporomycetidae</taxon>
        <taxon>Pleosporales</taxon>
        <taxon>Amniculicolaceae</taxon>
        <taxon>Amniculicola</taxon>
    </lineage>
</organism>